<name>A0A9W6B0N2_9LACO</name>
<proteinExistence type="predicted"/>
<keyword evidence="2" id="KW-1185">Reference proteome</keyword>
<evidence type="ECO:0000313" key="2">
    <source>
        <dbReference type="Proteomes" id="UP001144204"/>
    </source>
</evidence>
<organism evidence="1 2">
    <name type="scientific">Philodulcilactobacillus myokoensis</name>
    <dbReference type="NCBI Taxonomy" id="2929573"/>
    <lineage>
        <taxon>Bacteria</taxon>
        <taxon>Bacillati</taxon>
        <taxon>Bacillota</taxon>
        <taxon>Bacilli</taxon>
        <taxon>Lactobacillales</taxon>
        <taxon>Lactobacillaceae</taxon>
        <taxon>Philodulcilactobacillus</taxon>
    </lineage>
</organism>
<reference evidence="1" key="1">
    <citation type="submission" date="2022-07" db="EMBL/GenBank/DDBJ databases">
        <authorList>
            <person name="Kouya T."/>
            <person name="Ishiyama Y."/>
        </authorList>
    </citation>
    <scope>NUCLEOTIDE SEQUENCE</scope>
    <source>
        <strain evidence="1">WR16-4</strain>
    </source>
</reference>
<sequence length="103" mass="12327">MIIVKLINSIFIFSKLLIKLISRTIFYPIDLVNNKIDKVNNKIESLFSKNNNLNYLYEFPKFSINNDYHEINNDYKKIGKDMYKSLNKYERDKKFPITPIASR</sequence>
<comment type="caution">
    <text evidence="1">The sequence shown here is derived from an EMBL/GenBank/DDBJ whole genome shotgun (WGS) entry which is preliminary data.</text>
</comment>
<dbReference type="Proteomes" id="UP001144204">
    <property type="component" value="Unassembled WGS sequence"/>
</dbReference>
<reference evidence="1" key="2">
    <citation type="journal article" date="2023" name="PLoS ONE">
        <title>Philodulcilactobacillus myokoensis gen. nov., sp. nov., a fructophilic, acidophilic, and agar-phobic lactic acid bacterium isolated from fermented vegetable extracts.</title>
        <authorList>
            <person name="Kouya T."/>
            <person name="Ishiyama Y."/>
            <person name="Ohashi S."/>
            <person name="Kumakubo R."/>
            <person name="Yamazaki T."/>
            <person name="Otaki T."/>
        </authorList>
    </citation>
    <scope>NUCLEOTIDE SEQUENCE</scope>
    <source>
        <strain evidence="1">WR16-4</strain>
    </source>
</reference>
<dbReference type="AlphaFoldDB" id="A0A9W6B0N2"/>
<accession>A0A9W6B0N2</accession>
<evidence type="ECO:0000313" key="1">
    <source>
        <dbReference type="EMBL" id="GLB46365.1"/>
    </source>
</evidence>
<gene>
    <name evidence="1" type="ORF">WR164_03440</name>
</gene>
<dbReference type="EMBL" id="BRPL01000002">
    <property type="protein sequence ID" value="GLB46365.1"/>
    <property type="molecule type" value="Genomic_DNA"/>
</dbReference>
<protein>
    <submittedName>
        <fullName evidence="1">Uncharacterized protein</fullName>
    </submittedName>
</protein>